<dbReference type="Proteomes" id="UP000317863">
    <property type="component" value="Unassembled WGS sequence"/>
</dbReference>
<dbReference type="PANTHER" id="PTHR45528">
    <property type="entry name" value="SENSOR HISTIDINE KINASE CPXA"/>
    <property type="match status" value="1"/>
</dbReference>
<evidence type="ECO:0000256" key="11">
    <source>
        <dbReference type="ARBA" id="ARBA00022989"/>
    </source>
</evidence>
<dbReference type="InterPro" id="IPR036097">
    <property type="entry name" value="HisK_dim/P_sf"/>
</dbReference>
<protein>
    <recommendedName>
        <fullName evidence="3">histidine kinase</fullName>
        <ecNumber evidence="3">2.7.13.3</ecNumber>
    </recommendedName>
</protein>
<evidence type="ECO:0000256" key="7">
    <source>
        <dbReference type="ARBA" id="ARBA00022692"/>
    </source>
</evidence>
<dbReference type="FunFam" id="3.30.565.10:FF:000006">
    <property type="entry name" value="Sensor histidine kinase WalK"/>
    <property type="match status" value="1"/>
</dbReference>
<keyword evidence="9 17" id="KW-0418">Kinase</keyword>
<keyword evidence="4" id="KW-1003">Cell membrane</keyword>
<dbReference type="GO" id="GO:0005524">
    <property type="term" value="F:ATP binding"/>
    <property type="evidence" value="ECO:0007669"/>
    <property type="project" value="UniProtKB-KW"/>
</dbReference>
<dbReference type="PROSITE" id="PS50109">
    <property type="entry name" value="HIS_KIN"/>
    <property type="match status" value="1"/>
</dbReference>
<dbReference type="InterPro" id="IPR036890">
    <property type="entry name" value="HATPase_C_sf"/>
</dbReference>
<dbReference type="AlphaFoldDB" id="A0A544QWD8"/>
<keyword evidence="18" id="KW-1185">Reference proteome</keyword>
<dbReference type="Pfam" id="PF00672">
    <property type="entry name" value="HAMP"/>
    <property type="match status" value="1"/>
</dbReference>
<dbReference type="InterPro" id="IPR003594">
    <property type="entry name" value="HATPase_dom"/>
</dbReference>
<dbReference type="Gene3D" id="3.30.565.10">
    <property type="entry name" value="Histidine kinase-like ATPase, C-terminal domain"/>
    <property type="match status" value="1"/>
</dbReference>
<evidence type="ECO:0000256" key="12">
    <source>
        <dbReference type="ARBA" id="ARBA00023012"/>
    </source>
</evidence>
<dbReference type="CDD" id="cd06225">
    <property type="entry name" value="HAMP"/>
    <property type="match status" value="1"/>
</dbReference>
<dbReference type="SUPFAM" id="SSF55874">
    <property type="entry name" value="ATPase domain of HSP90 chaperone/DNA topoisomerase II/histidine kinase"/>
    <property type="match status" value="1"/>
</dbReference>
<dbReference type="EMBL" id="SGJB01000005">
    <property type="protein sequence ID" value="TQQ85003.1"/>
    <property type="molecule type" value="Genomic_DNA"/>
</dbReference>
<comment type="subcellular location">
    <subcellularLocation>
        <location evidence="2">Cell membrane</location>
        <topology evidence="2">Multi-pass membrane protein</topology>
    </subcellularLocation>
</comment>
<evidence type="ECO:0000256" key="2">
    <source>
        <dbReference type="ARBA" id="ARBA00004651"/>
    </source>
</evidence>
<dbReference type="SUPFAM" id="SSF47384">
    <property type="entry name" value="Homodimeric domain of signal transducing histidine kinase"/>
    <property type="match status" value="1"/>
</dbReference>
<dbReference type="OrthoDB" id="2359336at2"/>
<dbReference type="Gene3D" id="6.10.340.10">
    <property type="match status" value="1"/>
</dbReference>
<dbReference type="GO" id="GO:0000155">
    <property type="term" value="F:phosphorelay sensor kinase activity"/>
    <property type="evidence" value="ECO:0007669"/>
    <property type="project" value="InterPro"/>
</dbReference>
<dbReference type="InterPro" id="IPR003660">
    <property type="entry name" value="HAMP_dom"/>
</dbReference>
<feature type="domain" description="Histidine kinase" evidence="15">
    <location>
        <begin position="258"/>
        <end position="472"/>
    </location>
</feature>
<dbReference type="Gene3D" id="1.10.287.130">
    <property type="match status" value="1"/>
</dbReference>
<dbReference type="InterPro" id="IPR004358">
    <property type="entry name" value="Sig_transdc_His_kin-like_C"/>
</dbReference>
<reference evidence="17 18" key="1">
    <citation type="submission" date="2019-02" db="EMBL/GenBank/DDBJ databases">
        <title>Peptostreptococcaceae bacterium ZHW00191 nov., a new bacterium isolated from the human gut.</title>
        <authorList>
            <person name="Zhou H.-W."/>
            <person name="Chen X.-J."/>
        </authorList>
    </citation>
    <scope>NUCLEOTIDE SEQUENCE [LARGE SCALE GENOMIC DNA]</scope>
    <source>
        <strain evidence="17 18">ZHW00191</strain>
    </source>
</reference>
<evidence type="ECO:0000256" key="14">
    <source>
        <dbReference type="SAM" id="Phobius"/>
    </source>
</evidence>
<dbReference type="PRINTS" id="PR00344">
    <property type="entry name" value="BCTRLSENSOR"/>
</dbReference>
<dbReference type="InterPro" id="IPR005467">
    <property type="entry name" value="His_kinase_dom"/>
</dbReference>
<keyword evidence="13 14" id="KW-0472">Membrane</keyword>
<keyword evidence="10" id="KW-0067">ATP-binding</keyword>
<evidence type="ECO:0000256" key="8">
    <source>
        <dbReference type="ARBA" id="ARBA00022741"/>
    </source>
</evidence>
<dbReference type="InterPro" id="IPR003661">
    <property type="entry name" value="HisK_dim/P_dom"/>
</dbReference>
<dbReference type="SUPFAM" id="SSF158472">
    <property type="entry name" value="HAMP domain-like"/>
    <property type="match status" value="1"/>
</dbReference>
<dbReference type="PANTHER" id="PTHR45528:SF1">
    <property type="entry name" value="SENSOR HISTIDINE KINASE CPXA"/>
    <property type="match status" value="1"/>
</dbReference>
<dbReference type="SMART" id="SM00388">
    <property type="entry name" value="HisKA"/>
    <property type="match status" value="1"/>
</dbReference>
<dbReference type="FunFam" id="1.10.287.130:FF:000001">
    <property type="entry name" value="Two-component sensor histidine kinase"/>
    <property type="match status" value="1"/>
</dbReference>
<evidence type="ECO:0000256" key="1">
    <source>
        <dbReference type="ARBA" id="ARBA00000085"/>
    </source>
</evidence>
<keyword evidence="12" id="KW-0902">Two-component regulatory system</keyword>
<keyword evidence="5" id="KW-0597">Phosphoprotein</keyword>
<dbReference type="CDD" id="cd00075">
    <property type="entry name" value="HATPase"/>
    <property type="match status" value="1"/>
</dbReference>
<feature type="domain" description="HAMP" evidence="16">
    <location>
        <begin position="196"/>
        <end position="250"/>
    </location>
</feature>
<evidence type="ECO:0000256" key="4">
    <source>
        <dbReference type="ARBA" id="ARBA00022475"/>
    </source>
</evidence>
<dbReference type="PROSITE" id="PS50885">
    <property type="entry name" value="HAMP"/>
    <property type="match status" value="1"/>
</dbReference>
<dbReference type="EC" id="2.7.13.3" evidence="3"/>
<dbReference type="RefSeq" id="WP_142535608.1">
    <property type="nucleotide sequence ID" value="NZ_SGJB01000005.1"/>
</dbReference>
<name>A0A544QWD8_9FIRM</name>
<dbReference type="SMART" id="SM00387">
    <property type="entry name" value="HATPase_c"/>
    <property type="match status" value="1"/>
</dbReference>
<gene>
    <name evidence="17" type="ORF">EXD82_03935</name>
</gene>
<evidence type="ECO:0000256" key="3">
    <source>
        <dbReference type="ARBA" id="ARBA00012438"/>
    </source>
</evidence>
<keyword evidence="6" id="KW-0808">Transferase</keyword>
<evidence type="ECO:0000256" key="5">
    <source>
        <dbReference type="ARBA" id="ARBA00022553"/>
    </source>
</evidence>
<dbReference type="SMART" id="SM00304">
    <property type="entry name" value="HAMP"/>
    <property type="match status" value="1"/>
</dbReference>
<feature type="transmembrane region" description="Helical" evidence="14">
    <location>
        <begin position="172"/>
        <end position="192"/>
    </location>
</feature>
<evidence type="ECO:0000256" key="10">
    <source>
        <dbReference type="ARBA" id="ARBA00022840"/>
    </source>
</evidence>
<comment type="caution">
    <text evidence="17">The sequence shown here is derived from an EMBL/GenBank/DDBJ whole genome shotgun (WGS) entry which is preliminary data.</text>
</comment>
<evidence type="ECO:0000259" key="15">
    <source>
        <dbReference type="PROSITE" id="PS50109"/>
    </source>
</evidence>
<organism evidence="17 18">
    <name type="scientific">Peptacetobacter hominis</name>
    <dbReference type="NCBI Taxonomy" id="2743610"/>
    <lineage>
        <taxon>Bacteria</taxon>
        <taxon>Bacillati</taxon>
        <taxon>Bacillota</taxon>
        <taxon>Clostridia</taxon>
        <taxon>Peptostreptococcales</taxon>
        <taxon>Peptostreptococcaceae</taxon>
        <taxon>Peptacetobacter</taxon>
    </lineage>
</organism>
<evidence type="ECO:0000256" key="6">
    <source>
        <dbReference type="ARBA" id="ARBA00022679"/>
    </source>
</evidence>
<evidence type="ECO:0000313" key="18">
    <source>
        <dbReference type="Proteomes" id="UP000317863"/>
    </source>
</evidence>
<evidence type="ECO:0000256" key="13">
    <source>
        <dbReference type="ARBA" id="ARBA00023136"/>
    </source>
</evidence>
<dbReference type="Pfam" id="PF00512">
    <property type="entry name" value="HisKA"/>
    <property type="match status" value="1"/>
</dbReference>
<keyword evidence="8" id="KW-0547">Nucleotide-binding</keyword>
<evidence type="ECO:0000313" key="17">
    <source>
        <dbReference type="EMBL" id="TQQ85003.1"/>
    </source>
</evidence>
<keyword evidence="11 14" id="KW-1133">Transmembrane helix</keyword>
<feature type="transmembrane region" description="Helical" evidence="14">
    <location>
        <begin position="12"/>
        <end position="34"/>
    </location>
</feature>
<dbReference type="CDD" id="cd00082">
    <property type="entry name" value="HisKA"/>
    <property type="match status" value="1"/>
</dbReference>
<dbReference type="InterPro" id="IPR050398">
    <property type="entry name" value="HssS/ArlS-like"/>
</dbReference>
<evidence type="ECO:0000256" key="9">
    <source>
        <dbReference type="ARBA" id="ARBA00022777"/>
    </source>
</evidence>
<proteinExistence type="predicted"/>
<evidence type="ECO:0000259" key="16">
    <source>
        <dbReference type="PROSITE" id="PS50885"/>
    </source>
</evidence>
<dbReference type="GO" id="GO:0005886">
    <property type="term" value="C:plasma membrane"/>
    <property type="evidence" value="ECO:0007669"/>
    <property type="project" value="UniProtKB-SubCell"/>
</dbReference>
<sequence length="476" mass="54075">MLHFEGLRKKIIKNYFVIIILVVALFEGLFLFYIRGYYYNSVIQYLDSKVEYVNGAYNAVSMDSVSFESKINSIYEKQITDKNSKYGISIIDKNRNMILDQYGFKTYEKVNFVDVNNALSNSKNLVPYTYRIESTGEHVMSISVPIKVNNSIEGAVRYTVSLDDIDSEIIKLMIWMIVIGIAILLIAILISLRFAETLITPLTELKRFANELSQGNYNVKMSSRNIVDDEIGELAETFEKMAIEINNNERLKNEFISSVSHELRTPLTSIKGWSETLGYDDISRDELNVGLGIIQDETERLINLVEELLDFSRLSSERIRLTINTVDIENLVVGVVNQLKVKAGEKNIKLMFEFECGEVNEIQGDKNRLRQVLINLVQNSLKFTDPGGFIKITVNQNSENTFITVTDNGSGIDEQNLERVFDKFFQEDYNKAGSGLGLAISNEIVKLHGGKMSIESIKHKGTSIEFSLKNKLTESI</sequence>
<keyword evidence="7 14" id="KW-0812">Transmembrane</keyword>
<comment type="catalytic activity">
    <reaction evidence="1">
        <text>ATP + protein L-histidine = ADP + protein N-phospho-L-histidine.</text>
        <dbReference type="EC" id="2.7.13.3"/>
    </reaction>
</comment>
<dbReference type="Pfam" id="PF02518">
    <property type="entry name" value="HATPase_c"/>
    <property type="match status" value="1"/>
</dbReference>
<accession>A0A544QWD8</accession>